<sequence>MNKKRNIRVFMSLICIALLSLILLYNTELVDISSKVKANIVDSIKIVKVTEERSKIECKNLSITVRMPKLYCDNKNAERYINSFIRNNINSYINHKRQDIELQNNKQKTNILLEYNLAFQSKDVINIVIVKETKSGKNKFSTNKESYVFDLKTGQRIYIDNLLGEDENYKELIKSYINKTIDENKIDIDKNLVIIDKETNFIIVDGGLSIILDQNKDGKMREYEFKVPYDVFNNKVKSINTKNIIANVDTQTITQNNKYINSILNIPIIISSNKDIDKELNYKIRKDIMDFYNKVYESAKNYFDNVDVSKDKFVANVDYEVKKNSDDILSIKVTYHQYSGGAHEDYEDISYNIDMRSGRILKLSDLFKPNSDYIKVINNEIRRQIEELVKNNKEYEGIYQFESIEKDNKFYIEDNNIVIYFDLYKIAPFAAGIPEFKINNSIISHMLKEEYLEILK</sequence>
<accession>A0A2P2BUP0</accession>
<evidence type="ECO:0000259" key="1">
    <source>
        <dbReference type="Pfam" id="PF11738"/>
    </source>
</evidence>
<dbReference type="EMBL" id="LN650648">
    <property type="protein sequence ID" value="CEI74058.1"/>
    <property type="molecule type" value="Genomic_DNA"/>
</dbReference>
<dbReference type="Gene3D" id="3.30.565.40">
    <property type="entry name" value="Fervidobacterium nodosum Rt17-B1 like"/>
    <property type="match status" value="2"/>
</dbReference>
<dbReference type="Pfam" id="PF11738">
    <property type="entry name" value="DUF3298"/>
    <property type="match status" value="1"/>
</dbReference>
<proteinExistence type="predicted"/>
<gene>
    <name evidence="3" type="ORF">FRIFI_2535</name>
</gene>
<dbReference type="Gene3D" id="3.90.640.20">
    <property type="entry name" value="Heat-shock cognate protein, ATPase"/>
    <property type="match status" value="1"/>
</dbReference>
<evidence type="ECO:0000313" key="3">
    <source>
        <dbReference type="EMBL" id="CEI74058.1"/>
    </source>
</evidence>
<organism evidence="3 4">
    <name type="scientific">Romboutsia hominis</name>
    <dbReference type="NCBI Taxonomy" id="1507512"/>
    <lineage>
        <taxon>Bacteria</taxon>
        <taxon>Bacillati</taxon>
        <taxon>Bacillota</taxon>
        <taxon>Clostridia</taxon>
        <taxon>Peptostreptococcales</taxon>
        <taxon>Peptostreptococcaceae</taxon>
        <taxon>Romboutsia</taxon>
    </lineage>
</organism>
<dbReference type="Proteomes" id="UP000245695">
    <property type="component" value="Chromosome 1"/>
</dbReference>
<name>A0A2P2BUP0_9FIRM</name>
<dbReference type="RefSeq" id="WP_166506033.1">
    <property type="nucleotide sequence ID" value="NZ_LN650648.1"/>
</dbReference>
<evidence type="ECO:0000313" key="4">
    <source>
        <dbReference type="Proteomes" id="UP000245695"/>
    </source>
</evidence>
<protein>
    <recommendedName>
        <fullName evidence="5">DUF3298 domain-containing protein</fullName>
    </recommendedName>
</protein>
<dbReference type="InterPro" id="IPR021729">
    <property type="entry name" value="DUF3298"/>
</dbReference>
<dbReference type="AlphaFoldDB" id="A0A2P2BUP0"/>
<keyword evidence="4" id="KW-1185">Reference proteome</keyword>
<evidence type="ECO:0000259" key="2">
    <source>
        <dbReference type="Pfam" id="PF13739"/>
    </source>
</evidence>
<dbReference type="Pfam" id="PF13739">
    <property type="entry name" value="PdaC"/>
    <property type="match status" value="1"/>
</dbReference>
<dbReference type="InterPro" id="IPR025303">
    <property type="entry name" value="PdaC"/>
</dbReference>
<evidence type="ECO:0008006" key="5">
    <source>
        <dbReference type="Google" id="ProtNLM"/>
    </source>
</evidence>
<dbReference type="InterPro" id="IPR037126">
    <property type="entry name" value="PdaC/RsiV-like_sf"/>
</dbReference>
<reference evidence="3 4" key="1">
    <citation type="submission" date="2014-09" db="EMBL/GenBank/DDBJ databases">
        <authorList>
            <person name="Hornung B.V."/>
        </authorList>
    </citation>
    <scope>NUCLEOTIDE SEQUENCE [LARGE SCALE GENOMIC DNA]</scope>
    <source>
        <strain evidence="3 4">FRIFI</strain>
    </source>
</reference>
<dbReference type="KEGG" id="rhom:FRIFI_2535"/>
<feature type="domain" description="DUF3298" evidence="1">
    <location>
        <begin position="364"/>
        <end position="439"/>
    </location>
</feature>
<feature type="domain" description="Deacetylase PdaC" evidence="2">
    <location>
        <begin position="253"/>
        <end position="343"/>
    </location>
</feature>